<protein>
    <submittedName>
        <fullName evidence="4">Expressed tetratricopeptide repeat protein</fullName>
    </submittedName>
</protein>
<proteinExistence type="predicted"/>
<dbReference type="SMART" id="SM00028">
    <property type="entry name" value="TPR"/>
    <property type="match status" value="9"/>
</dbReference>
<dbReference type="PANTHER" id="PTHR45641:SF19">
    <property type="entry name" value="NEPHROCYSTIN-3"/>
    <property type="match status" value="1"/>
</dbReference>
<keyword evidence="5" id="KW-1185">Reference proteome</keyword>
<reference evidence="4" key="1">
    <citation type="journal article" date="2021" name="Sci. Rep.">
        <title>Diploid genomic architecture of Nitzschia inconspicua, an elite biomass production diatom.</title>
        <authorList>
            <person name="Oliver A."/>
            <person name="Podell S."/>
            <person name="Pinowska A."/>
            <person name="Traller J.C."/>
            <person name="Smith S.R."/>
            <person name="McClure R."/>
            <person name="Beliaev A."/>
            <person name="Bohutskyi P."/>
            <person name="Hill E.A."/>
            <person name="Rabines A."/>
            <person name="Zheng H."/>
            <person name="Allen L.Z."/>
            <person name="Kuo A."/>
            <person name="Grigoriev I.V."/>
            <person name="Allen A.E."/>
            <person name="Hazlebeck D."/>
            <person name="Allen E.E."/>
        </authorList>
    </citation>
    <scope>NUCLEOTIDE SEQUENCE</scope>
    <source>
        <strain evidence="4">Hildebrandi</strain>
    </source>
</reference>
<reference evidence="4" key="2">
    <citation type="submission" date="2021-04" db="EMBL/GenBank/DDBJ databases">
        <authorList>
            <person name="Podell S."/>
        </authorList>
    </citation>
    <scope>NUCLEOTIDE SEQUENCE</scope>
    <source>
        <strain evidence="4">Hildebrandi</strain>
    </source>
</reference>
<feature type="region of interest" description="Disordered" evidence="3">
    <location>
        <begin position="90"/>
        <end position="110"/>
    </location>
</feature>
<comment type="caution">
    <text evidence="4">The sequence shown here is derived from an EMBL/GenBank/DDBJ whole genome shotgun (WGS) entry which is preliminary data.</text>
</comment>
<dbReference type="OrthoDB" id="42605at2759"/>
<sequence>MEIPQNVVMVSDIVSSNDGESATVEKYGIELQNRSSPLSILELSCGDSEDHPNKNYHHGIEPIEIVADLDNRHEERRYYDVSILPTIHENTASEEERGESNNNVDTSNDNISNVVLDDLSSLVRVPLASPRADNDSSKQEARKLIRQAANQAAQGKEDKAVETYKRALFNLKQRVKIVYSQMEMATNRPKLEKSALYIVLHEEWTEFSLVIAEVRCELANIYQREENMYDQSIRNLEEAKSIYRHQAEFDERHHKKGSTAREKVRAIEKKINELHEAKGSFNARKSLHETIDRIREKIEATKDQTSITFLQEDLHEQMSIVLSLETVHLGESHPQIADTKELLGMLYFERGQVEKSLQLMMNSVDIMEKNLGLIHPRTGLKYKQAGKMYEKLGGSRNRTLAIQFYEKAIKTLRASGEEFSQELCTLLNDAGVLYMQERQYGLAIKCLDDANRCWSKTYKDGDEGNSSVLSIQIWLHLAECYAQSSEQDLAATAIRKALNLQKYLQKSFEDENKGKRRDSLPEMTGPRGVAETLKRLGKVLASQCKFSQAYDPLREALSILRGEYETAKIAAATDPTIDLPQCQDEIASVLYCIAEVKQEDKKLAQAKKLYQESLQLRRDSDKLRPVDQKKNHIHCAMCLAGIGSIELLNRKPSEAYKMYNAAIYTTKKDELPDSHPIVKMLWHQSHIASRKMLEECAIDTKAEF</sequence>
<keyword evidence="1" id="KW-0677">Repeat</keyword>
<name>A0A9K3KVJ6_9STRA</name>
<dbReference type="PANTHER" id="PTHR45641">
    <property type="entry name" value="TETRATRICOPEPTIDE REPEAT PROTEIN (AFU_ORTHOLOGUE AFUA_6G03870)"/>
    <property type="match status" value="1"/>
</dbReference>
<evidence type="ECO:0000256" key="2">
    <source>
        <dbReference type="ARBA" id="ARBA00022803"/>
    </source>
</evidence>
<keyword evidence="2" id="KW-0802">TPR repeat</keyword>
<evidence type="ECO:0000256" key="3">
    <source>
        <dbReference type="SAM" id="MobiDB-lite"/>
    </source>
</evidence>
<accession>A0A9K3KVJ6</accession>
<dbReference type="AlphaFoldDB" id="A0A9K3KVJ6"/>
<organism evidence="4 5">
    <name type="scientific">Nitzschia inconspicua</name>
    <dbReference type="NCBI Taxonomy" id="303405"/>
    <lineage>
        <taxon>Eukaryota</taxon>
        <taxon>Sar</taxon>
        <taxon>Stramenopiles</taxon>
        <taxon>Ochrophyta</taxon>
        <taxon>Bacillariophyta</taxon>
        <taxon>Bacillariophyceae</taxon>
        <taxon>Bacillariophycidae</taxon>
        <taxon>Bacillariales</taxon>
        <taxon>Bacillariaceae</taxon>
        <taxon>Nitzschia</taxon>
    </lineage>
</organism>
<evidence type="ECO:0000313" key="5">
    <source>
        <dbReference type="Proteomes" id="UP000693970"/>
    </source>
</evidence>
<evidence type="ECO:0000256" key="1">
    <source>
        <dbReference type="ARBA" id="ARBA00022737"/>
    </source>
</evidence>
<dbReference type="InterPro" id="IPR019734">
    <property type="entry name" value="TPR_rpt"/>
</dbReference>
<feature type="compositionally biased region" description="Polar residues" evidence="3">
    <location>
        <begin position="100"/>
        <end position="110"/>
    </location>
</feature>
<gene>
    <name evidence="4" type="ORF">IV203_009797</name>
</gene>
<dbReference type="EMBL" id="JAGRRH010000018">
    <property type="protein sequence ID" value="KAG7350437.1"/>
    <property type="molecule type" value="Genomic_DNA"/>
</dbReference>
<dbReference type="Proteomes" id="UP000693970">
    <property type="component" value="Unassembled WGS sequence"/>
</dbReference>
<evidence type="ECO:0000313" key="4">
    <source>
        <dbReference type="EMBL" id="KAG7350437.1"/>
    </source>
</evidence>